<dbReference type="Gene3D" id="3.90.550.10">
    <property type="entry name" value="Spore Coat Polysaccharide Biosynthesis Protein SpsA, Chain A"/>
    <property type="match status" value="2"/>
</dbReference>
<feature type="transmembrane region" description="Helical" evidence="11">
    <location>
        <begin position="837"/>
        <end position="859"/>
    </location>
</feature>
<dbReference type="InterPro" id="IPR029044">
    <property type="entry name" value="Nucleotide-diphossugar_trans"/>
</dbReference>
<evidence type="ECO:0000256" key="1">
    <source>
        <dbReference type="ARBA" id="ARBA00004127"/>
    </source>
</evidence>
<evidence type="ECO:0000256" key="2">
    <source>
        <dbReference type="ARBA" id="ARBA00022676"/>
    </source>
</evidence>
<keyword evidence="7" id="KW-0961">Cell wall biogenesis/degradation</keyword>
<evidence type="ECO:0000256" key="5">
    <source>
        <dbReference type="ARBA" id="ARBA00022989"/>
    </source>
</evidence>
<dbReference type="FunFam" id="3.90.550.10:FF:000194">
    <property type="entry name" value="Cellulose synthase-like protein G2 isoform A"/>
    <property type="match status" value="1"/>
</dbReference>
<feature type="binding site" evidence="9">
    <location>
        <position position="532"/>
    </location>
    <ligand>
        <name>Mn(2+)</name>
        <dbReference type="ChEBI" id="CHEBI:29035"/>
    </ligand>
</feature>
<dbReference type="Proteomes" id="UP000325577">
    <property type="component" value="Linkage Group LG21"/>
</dbReference>
<dbReference type="PANTHER" id="PTHR13301">
    <property type="entry name" value="X-BOX TRANSCRIPTION FACTOR-RELATED"/>
    <property type="match status" value="1"/>
</dbReference>
<name>A0A5J5A9L0_9ASTE</name>
<keyword evidence="13" id="KW-1185">Reference proteome</keyword>
<evidence type="ECO:0000256" key="4">
    <source>
        <dbReference type="ARBA" id="ARBA00022692"/>
    </source>
</evidence>
<dbReference type="GO" id="GO:0012505">
    <property type="term" value="C:endomembrane system"/>
    <property type="evidence" value="ECO:0007669"/>
    <property type="project" value="UniProtKB-SubCell"/>
</dbReference>
<feature type="binding site" evidence="9">
    <location>
        <position position="508"/>
    </location>
    <ligand>
        <name>Mn(2+)</name>
        <dbReference type="ChEBI" id="CHEBI:29035"/>
    </ligand>
</feature>
<keyword evidence="6 11" id="KW-0472">Membrane</keyword>
<evidence type="ECO:0000256" key="3">
    <source>
        <dbReference type="ARBA" id="ARBA00022679"/>
    </source>
</evidence>
<protein>
    <recommendedName>
        <fullName evidence="14">Glycosyltransferase 2-like domain-containing protein</fullName>
    </recommendedName>
</protein>
<evidence type="ECO:0000313" key="13">
    <source>
        <dbReference type="Proteomes" id="UP000325577"/>
    </source>
</evidence>
<keyword evidence="3" id="KW-0808">Transferase</keyword>
<feature type="region of interest" description="Disordered" evidence="10">
    <location>
        <begin position="137"/>
        <end position="178"/>
    </location>
</feature>
<dbReference type="OrthoDB" id="72851at2759"/>
<evidence type="ECO:0000256" key="8">
    <source>
        <dbReference type="PIRSR" id="PIRSR605150-2"/>
    </source>
</evidence>
<evidence type="ECO:0000313" key="12">
    <source>
        <dbReference type="EMBL" id="KAA8527735.1"/>
    </source>
</evidence>
<sequence length="949" mass="106273">MTPYDLNDGDKFKIGEYTSIIVKIEIGGESLLQRNPRRRAATVGKDGETDAVGVVAENRSRRVGANMSLASVSENSELRLEMGGESGNAVEVAAENRNRPGRARRARVLKNEPLQKLCEVETAEEMDNAGPIELKQGRQVRSRRTRVSKKAENVNCDSKLQKPESSGLDANDCRKPESSAWPDVIIDKRTQGGTRRKINLQNEPSESVENEVLKGHEVVEGFNLGLKGSKEEESLSGGKQNIPNGPLEVVQVDVLGEEGVEEINLRQEGYEKLVSTSGVKDSGVEVGDELDLEKMMLGEWRRILRSTVGYMDLTPLAWGLTRSVHPENIHGNVEFPGVDVFICTADPKKEPVVEVMNTVLSAMALDYPTEKLAVYLSDDGGSPLTLYAIKEAGSFARSWLPFCRKYGIKTRCPEAYFSSFGDDESLPWNDEFKADEKKIKSTYESFKKNVEKARSSGTEDGVVHDRPPCVEVILDNRKEGENKDEQSKMPLLVYLSREKRPSHPHRFKAGALNALLRVSGIMSNGPYLLVLDCDMYCNDPTSAKQAMCFHLDPQISGSLSYVQFPQIFYNVSQNDIYDGQARWAYKTMWQGMDGLRGPGLTGTGYYLKKTTLYGSFNQEDEFLLELEKNFGFSRKFNASLTGSGKRDTNGNGVISDEILEEARDLATCAFEKNTKWGKEIGFSYDCLLESTFGGYLLQCKGWKSVYLYPKRPCFLGCTNVDMKDTMVQIMKWASGSLQIGFSRFNPLTYGLSRMSLLQSMCFGFFAFWPLNSIALVIYGTVTQLCLLNGIPLYPKVSNPWFAVFALLYASSHCEHLYDVLSTGGTIRTWLNEMRISLINSVTAVLFGCLEFPMKWIGIIKANFRLTNKSFDKEKLEKYEKGKFDFQGAGMFMVPLRTLVILNVVCLIGGLRRVIIERNSGEMFGQFYLSCTVVFLSYPILQELIPRKGK</sequence>
<dbReference type="GO" id="GO:0016760">
    <property type="term" value="F:cellulose synthase (UDP-forming) activity"/>
    <property type="evidence" value="ECO:0007669"/>
    <property type="project" value="InterPro"/>
</dbReference>
<feature type="binding site" evidence="8">
    <location>
        <position position="349"/>
    </location>
    <ligand>
        <name>UDP-alpha-D-glucose</name>
        <dbReference type="ChEBI" id="CHEBI:58885"/>
    </ligand>
</feature>
<feature type="binding site" evidence="8">
    <location>
        <position position="350"/>
    </location>
    <ligand>
        <name>UDP-alpha-D-glucose</name>
        <dbReference type="ChEBI" id="CHEBI:58885"/>
    </ligand>
</feature>
<proteinExistence type="predicted"/>
<dbReference type="GO" id="GO:0071555">
    <property type="term" value="P:cell wall organization"/>
    <property type="evidence" value="ECO:0007669"/>
    <property type="project" value="UniProtKB-KW"/>
</dbReference>
<dbReference type="GO" id="GO:0016020">
    <property type="term" value="C:membrane"/>
    <property type="evidence" value="ECO:0007669"/>
    <property type="project" value="InterPro"/>
</dbReference>
<feature type="transmembrane region" description="Helical" evidence="11">
    <location>
        <begin position="887"/>
        <end position="910"/>
    </location>
</feature>
<evidence type="ECO:0000256" key="7">
    <source>
        <dbReference type="ARBA" id="ARBA00023316"/>
    </source>
</evidence>
<dbReference type="Pfam" id="PF03552">
    <property type="entry name" value="Cellulose_synt"/>
    <property type="match status" value="2"/>
</dbReference>
<feature type="transmembrane region" description="Helical" evidence="11">
    <location>
        <begin position="922"/>
        <end position="940"/>
    </location>
</feature>
<keyword evidence="5 11" id="KW-1133">Transmembrane helix</keyword>
<feature type="compositionally biased region" description="Basic residues" evidence="10">
    <location>
        <begin position="138"/>
        <end position="148"/>
    </location>
</feature>
<dbReference type="EMBL" id="CM018045">
    <property type="protein sequence ID" value="KAA8527735.1"/>
    <property type="molecule type" value="Genomic_DNA"/>
</dbReference>
<evidence type="ECO:0008006" key="14">
    <source>
        <dbReference type="Google" id="ProtNLM"/>
    </source>
</evidence>
<evidence type="ECO:0000256" key="6">
    <source>
        <dbReference type="ARBA" id="ARBA00023136"/>
    </source>
</evidence>
<keyword evidence="2" id="KW-0328">Glycosyltransferase</keyword>
<feature type="transmembrane region" description="Helical" evidence="11">
    <location>
        <begin position="762"/>
        <end position="787"/>
    </location>
</feature>
<dbReference type="GO" id="GO:0030244">
    <property type="term" value="P:cellulose biosynthetic process"/>
    <property type="evidence" value="ECO:0007669"/>
    <property type="project" value="InterPro"/>
</dbReference>
<reference evidence="12 13" key="1">
    <citation type="submission" date="2019-09" db="EMBL/GenBank/DDBJ databases">
        <title>A chromosome-level genome assembly of the Chinese tupelo Nyssa sinensis.</title>
        <authorList>
            <person name="Yang X."/>
            <person name="Kang M."/>
            <person name="Yang Y."/>
            <person name="Xiong H."/>
            <person name="Wang M."/>
            <person name="Zhang Z."/>
            <person name="Wang Z."/>
            <person name="Wu H."/>
            <person name="Ma T."/>
            <person name="Liu J."/>
            <person name="Xi Z."/>
        </authorList>
    </citation>
    <scope>NUCLEOTIDE SEQUENCE [LARGE SCALE GENOMIC DNA]</scope>
    <source>
        <strain evidence="12">J267</strain>
        <tissue evidence="12">Leaf</tissue>
    </source>
</reference>
<evidence type="ECO:0000256" key="11">
    <source>
        <dbReference type="SAM" id="Phobius"/>
    </source>
</evidence>
<dbReference type="SUPFAM" id="SSF53448">
    <property type="entry name" value="Nucleotide-diphospho-sugar transferases"/>
    <property type="match status" value="1"/>
</dbReference>
<evidence type="ECO:0000256" key="9">
    <source>
        <dbReference type="PIRSR" id="PIRSR605150-3"/>
    </source>
</evidence>
<dbReference type="InterPro" id="IPR005150">
    <property type="entry name" value="Cellulose_synth"/>
</dbReference>
<evidence type="ECO:0000256" key="10">
    <source>
        <dbReference type="SAM" id="MobiDB-lite"/>
    </source>
</evidence>
<accession>A0A5J5A9L0</accession>
<keyword evidence="4 11" id="KW-0812">Transmembrane</keyword>
<gene>
    <name evidence="12" type="ORF">F0562_035396</name>
</gene>
<comment type="subcellular location">
    <subcellularLocation>
        <location evidence="1">Endomembrane system</location>
        <topology evidence="1">Multi-pass membrane protein</topology>
    </subcellularLocation>
</comment>
<organism evidence="12 13">
    <name type="scientific">Nyssa sinensis</name>
    <dbReference type="NCBI Taxonomy" id="561372"/>
    <lineage>
        <taxon>Eukaryota</taxon>
        <taxon>Viridiplantae</taxon>
        <taxon>Streptophyta</taxon>
        <taxon>Embryophyta</taxon>
        <taxon>Tracheophyta</taxon>
        <taxon>Spermatophyta</taxon>
        <taxon>Magnoliopsida</taxon>
        <taxon>eudicotyledons</taxon>
        <taxon>Gunneridae</taxon>
        <taxon>Pentapetalae</taxon>
        <taxon>asterids</taxon>
        <taxon>Cornales</taxon>
        <taxon>Nyssaceae</taxon>
        <taxon>Nyssa</taxon>
    </lineage>
</organism>
<feature type="binding site" evidence="8">
    <location>
        <position position="379"/>
    </location>
    <ligand>
        <name>UDP-alpha-D-glucose</name>
        <dbReference type="ChEBI" id="CHEBI:58885"/>
    </ligand>
</feature>
<dbReference type="AlphaFoldDB" id="A0A5J5A9L0"/>